<organism evidence="7 8">
    <name type="scientific">Lactiplantibacillus nangangensis</name>
    <dbReference type="NCBI Taxonomy" id="2559917"/>
    <lineage>
        <taxon>Bacteria</taxon>
        <taxon>Bacillati</taxon>
        <taxon>Bacillota</taxon>
        <taxon>Bacilli</taxon>
        <taxon>Lactobacillales</taxon>
        <taxon>Lactobacillaceae</taxon>
        <taxon>Lactiplantibacillus</taxon>
    </lineage>
</organism>
<evidence type="ECO:0000256" key="5">
    <source>
        <dbReference type="RuleBase" id="RU367021"/>
    </source>
</evidence>
<keyword evidence="2 5" id="KW-0808">Transferase</keyword>
<evidence type="ECO:0000313" key="8">
    <source>
        <dbReference type="Proteomes" id="UP001596171"/>
    </source>
</evidence>
<comment type="caution">
    <text evidence="7">The sequence shown here is derived from an EMBL/GenBank/DDBJ whole genome shotgun (WGS) entry which is preliminary data.</text>
</comment>
<sequence length="200" mass="21860">MTNSKMTEKEKCFAQMWYDPNGDPSLIQERAVADELCTEINRLGQTSDRRQQLLEKLFPNRAADVTIMNPIWADYGKYTSIGKGSFINRNAYLMDEAKITIGENCFIGPNVGLYTANHALVASERNTGIEIALPITLEDNVWLGGNVCIVPGVTIGTGSVIGANSLVSKDIPANVVAAGNPCRVIRPITEADRISHLIQH</sequence>
<reference evidence="8" key="1">
    <citation type="journal article" date="2019" name="Int. J. Syst. Evol. Microbiol.">
        <title>The Global Catalogue of Microorganisms (GCM) 10K type strain sequencing project: providing services to taxonomists for standard genome sequencing and annotation.</title>
        <authorList>
            <consortium name="The Broad Institute Genomics Platform"/>
            <consortium name="The Broad Institute Genome Sequencing Center for Infectious Disease"/>
            <person name="Wu L."/>
            <person name="Ma J."/>
        </authorList>
    </citation>
    <scope>NUCLEOTIDE SEQUENCE [LARGE SCALE GENOMIC DNA]</scope>
    <source>
        <strain evidence="8">CCM 8930</strain>
    </source>
</reference>
<keyword evidence="8" id="KW-1185">Reference proteome</keyword>
<dbReference type="InterPro" id="IPR011004">
    <property type="entry name" value="Trimer_LpxA-like_sf"/>
</dbReference>
<dbReference type="PROSITE" id="PS00101">
    <property type="entry name" value="HEXAPEP_TRANSFERASES"/>
    <property type="match status" value="1"/>
</dbReference>
<dbReference type="InterPro" id="IPR018357">
    <property type="entry name" value="Hexapep_transf_CS"/>
</dbReference>
<dbReference type="InterPro" id="IPR001451">
    <property type="entry name" value="Hexapep"/>
</dbReference>
<feature type="domain" description="Maltose/galactoside acetyltransferase" evidence="6">
    <location>
        <begin position="9"/>
        <end position="63"/>
    </location>
</feature>
<evidence type="ECO:0000313" key="7">
    <source>
        <dbReference type="EMBL" id="MFC6201014.1"/>
    </source>
</evidence>
<dbReference type="Gene3D" id="2.160.10.10">
    <property type="entry name" value="Hexapeptide repeat proteins"/>
    <property type="match status" value="1"/>
</dbReference>
<dbReference type="CDD" id="cd03357">
    <property type="entry name" value="LbH_MAT_GAT"/>
    <property type="match status" value="1"/>
</dbReference>
<dbReference type="Pfam" id="PF14602">
    <property type="entry name" value="Hexapep_2"/>
    <property type="match status" value="1"/>
</dbReference>
<evidence type="ECO:0000256" key="2">
    <source>
        <dbReference type="ARBA" id="ARBA00022679"/>
    </source>
</evidence>
<evidence type="ECO:0000259" key="6">
    <source>
        <dbReference type="SMART" id="SM01266"/>
    </source>
</evidence>
<dbReference type="GO" id="GO:0016746">
    <property type="term" value="F:acyltransferase activity"/>
    <property type="evidence" value="ECO:0007669"/>
    <property type="project" value="UniProtKB-KW"/>
</dbReference>
<evidence type="ECO:0000256" key="3">
    <source>
        <dbReference type="ARBA" id="ARBA00022737"/>
    </source>
</evidence>
<dbReference type="InterPro" id="IPR024688">
    <property type="entry name" value="Mac_dom"/>
</dbReference>
<proteinExistence type="inferred from homology"/>
<dbReference type="EC" id="2.3.1.-" evidence="5"/>
<evidence type="ECO:0000256" key="4">
    <source>
        <dbReference type="ARBA" id="ARBA00023315"/>
    </source>
</evidence>
<keyword evidence="4 5" id="KW-0012">Acyltransferase</keyword>
<protein>
    <recommendedName>
        <fullName evidence="5">Acetyltransferase</fullName>
        <ecNumber evidence="5">2.3.1.-</ecNumber>
    </recommendedName>
</protein>
<dbReference type="Pfam" id="PF12464">
    <property type="entry name" value="Mac"/>
    <property type="match status" value="1"/>
</dbReference>
<accession>A0ABW1SHM1</accession>
<dbReference type="PANTHER" id="PTHR43017">
    <property type="entry name" value="GALACTOSIDE O-ACETYLTRANSFERASE"/>
    <property type="match status" value="1"/>
</dbReference>
<gene>
    <name evidence="7" type="ORF">ACFP1L_03765</name>
</gene>
<dbReference type="InterPro" id="IPR039369">
    <property type="entry name" value="LacA-like"/>
</dbReference>
<dbReference type="Pfam" id="PF00132">
    <property type="entry name" value="Hexapep"/>
    <property type="match status" value="1"/>
</dbReference>
<dbReference type="Proteomes" id="UP001596171">
    <property type="component" value="Unassembled WGS sequence"/>
</dbReference>
<dbReference type="SMART" id="SM01266">
    <property type="entry name" value="Mac"/>
    <property type="match status" value="1"/>
</dbReference>
<comment type="similarity">
    <text evidence="1 5">Belongs to the transferase hexapeptide repeat family.</text>
</comment>
<dbReference type="SUPFAM" id="SSF51161">
    <property type="entry name" value="Trimeric LpxA-like enzymes"/>
    <property type="match status" value="1"/>
</dbReference>
<keyword evidence="3" id="KW-0677">Repeat</keyword>
<name>A0ABW1SHM1_9LACO</name>
<dbReference type="EMBL" id="JBHSSE010000008">
    <property type="protein sequence ID" value="MFC6201014.1"/>
    <property type="molecule type" value="Genomic_DNA"/>
</dbReference>
<evidence type="ECO:0000256" key="1">
    <source>
        <dbReference type="ARBA" id="ARBA00007274"/>
    </source>
</evidence>
<dbReference type="PANTHER" id="PTHR43017:SF1">
    <property type="entry name" value="ACETYLTRANSFERASE YJL218W-RELATED"/>
    <property type="match status" value="1"/>
</dbReference>
<dbReference type="RefSeq" id="WP_223877488.1">
    <property type="nucleotide sequence ID" value="NZ_BJDI01000014.1"/>
</dbReference>